<name>L1NDA6_9PORP</name>
<dbReference type="SMART" id="SM00028">
    <property type="entry name" value="TPR"/>
    <property type="match status" value="1"/>
</dbReference>
<feature type="region of interest" description="Disordered" evidence="4">
    <location>
        <begin position="38"/>
        <end position="73"/>
    </location>
</feature>
<dbReference type="SUPFAM" id="SSF48452">
    <property type="entry name" value="TPR-like"/>
    <property type="match status" value="1"/>
</dbReference>
<dbReference type="PROSITE" id="PS50005">
    <property type="entry name" value="TPR"/>
    <property type="match status" value="1"/>
</dbReference>
<reference evidence="7 8" key="1">
    <citation type="submission" date="2012-05" db="EMBL/GenBank/DDBJ databases">
        <authorList>
            <person name="Weinstock G."/>
            <person name="Sodergren E."/>
            <person name="Lobos E.A."/>
            <person name="Fulton L."/>
            <person name="Fulton R."/>
            <person name="Courtney L."/>
            <person name="Fronick C."/>
            <person name="O'Laughlin M."/>
            <person name="Godfrey J."/>
            <person name="Wilson R.M."/>
            <person name="Miner T."/>
            <person name="Farmer C."/>
            <person name="Delehaunty K."/>
            <person name="Cordes M."/>
            <person name="Minx P."/>
            <person name="Tomlinson C."/>
            <person name="Chen J."/>
            <person name="Wollam A."/>
            <person name="Pepin K.H."/>
            <person name="Bhonagiri V."/>
            <person name="Zhang X."/>
            <person name="Suruliraj S."/>
            <person name="Warren W."/>
            <person name="Mitreva M."/>
            <person name="Mardis E.R."/>
            <person name="Wilson R.K."/>
        </authorList>
    </citation>
    <scope>NUCLEOTIDE SEQUENCE [LARGE SCALE GENOMIC DNA]</scope>
    <source>
        <strain evidence="7 8">F0037</strain>
    </source>
</reference>
<dbReference type="PROSITE" id="PS50293">
    <property type="entry name" value="TPR_REGION"/>
    <property type="match status" value="1"/>
</dbReference>
<keyword evidence="5" id="KW-0472">Membrane</keyword>
<evidence type="ECO:0000256" key="6">
    <source>
        <dbReference type="SAM" id="SignalP"/>
    </source>
</evidence>
<sequence length="275" mass="30554">MRSFLIFLFTACSFALYGEARAAESLVAFDESQVTPQTVFPDTSERVTGKPQSSYTRNPSGVSPDTSKADTETPHSEYYYNLGNISYNSGDLGRAILCYERSLHLDPRNRDARHNRDLAIRKTVDKISDGKSWFASAGETLAYALPLTALVPLALVLFVGALVSGIFFFLTESRGRRRLYFYLGLSLFGLCIFTNALILHWVYTDRAYRSIAVVLSPEVNVHISPEATSGVAFTLHEGARVQLTDEPLDEWQTITLPDGRKGWITSSSIEAVLPH</sequence>
<dbReference type="STRING" id="1127696.HMPREF9134_01021"/>
<evidence type="ECO:0000256" key="1">
    <source>
        <dbReference type="ARBA" id="ARBA00022737"/>
    </source>
</evidence>
<dbReference type="Pfam" id="PF07719">
    <property type="entry name" value="TPR_2"/>
    <property type="match status" value="1"/>
</dbReference>
<protein>
    <submittedName>
        <fullName evidence="7">Tetratricopeptide repeat protein</fullName>
    </submittedName>
</protein>
<comment type="caution">
    <text evidence="7">The sequence shown here is derived from an EMBL/GenBank/DDBJ whole genome shotgun (WGS) entry which is preliminary data.</text>
</comment>
<feature type="signal peptide" evidence="6">
    <location>
        <begin position="1"/>
        <end position="22"/>
    </location>
</feature>
<proteinExistence type="predicted"/>
<dbReference type="InterPro" id="IPR013105">
    <property type="entry name" value="TPR_2"/>
</dbReference>
<feature type="transmembrane region" description="Helical" evidence="5">
    <location>
        <begin position="149"/>
        <end position="170"/>
    </location>
</feature>
<evidence type="ECO:0000256" key="5">
    <source>
        <dbReference type="SAM" id="Phobius"/>
    </source>
</evidence>
<keyword evidence="1" id="KW-0677">Repeat</keyword>
<dbReference type="eggNOG" id="COG0457">
    <property type="taxonomic scope" value="Bacteria"/>
</dbReference>
<dbReference type="Gene3D" id="2.30.30.40">
    <property type="entry name" value="SH3 Domains"/>
    <property type="match status" value="1"/>
</dbReference>
<accession>L1NDA6</accession>
<dbReference type="Proteomes" id="UP000010408">
    <property type="component" value="Unassembled WGS sequence"/>
</dbReference>
<evidence type="ECO:0000313" key="7">
    <source>
        <dbReference type="EMBL" id="EKY01301.1"/>
    </source>
</evidence>
<keyword evidence="6" id="KW-0732">Signal</keyword>
<dbReference type="RefSeq" id="WP_005469516.1">
    <property type="nucleotide sequence ID" value="NZ_KB291047.1"/>
</dbReference>
<dbReference type="AlphaFoldDB" id="L1NDA6"/>
<dbReference type="InterPro" id="IPR019734">
    <property type="entry name" value="TPR_rpt"/>
</dbReference>
<dbReference type="EMBL" id="AMEQ01000027">
    <property type="protein sequence ID" value="EKY01301.1"/>
    <property type="molecule type" value="Genomic_DNA"/>
</dbReference>
<organism evidence="7 8">
    <name type="scientific">Porphyromonas catoniae F0037</name>
    <dbReference type="NCBI Taxonomy" id="1127696"/>
    <lineage>
        <taxon>Bacteria</taxon>
        <taxon>Pseudomonadati</taxon>
        <taxon>Bacteroidota</taxon>
        <taxon>Bacteroidia</taxon>
        <taxon>Bacteroidales</taxon>
        <taxon>Porphyromonadaceae</taxon>
        <taxon>Porphyromonas</taxon>
    </lineage>
</organism>
<feature type="repeat" description="TPR" evidence="3">
    <location>
        <begin position="76"/>
        <end position="109"/>
    </location>
</feature>
<keyword evidence="5" id="KW-0812">Transmembrane</keyword>
<dbReference type="PATRIC" id="fig|1127696.3.peg.927"/>
<dbReference type="HOGENOM" id="CLU_1011424_0_0_10"/>
<keyword evidence="2 3" id="KW-0802">TPR repeat</keyword>
<evidence type="ECO:0000313" key="8">
    <source>
        <dbReference type="Proteomes" id="UP000010408"/>
    </source>
</evidence>
<dbReference type="Gene3D" id="1.25.40.10">
    <property type="entry name" value="Tetratricopeptide repeat domain"/>
    <property type="match status" value="1"/>
</dbReference>
<dbReference type="InterPro" id="IPR011990">
    <property type="entry name" value="TPR-like_helical_dom_sf"/>
</dbReference>
<evidence type="ECO:0000256" key="3">
    <source>
        <dbReference type="PROSITE-ProRule" id="PRU00339"/>
    </source>
</evidence>
<gene>
    <name evidence="7" type="ORF">HMPREF9134_01021</name>
</gene>
<feature type="transmembrane region" description="Helical" evidence="5">
    <location>
        <begin position="179"/>
        <end position="203"/>
    </location>
</feature>
<feature type="chain" id="PRO_5003955013" evidence="6">
    <location>
        <begin position="23"/>
        <end position="275"/>
    </location>
</feature>
<keyword evidence="5" id="KW-1133">Transmembrane helix</keyword>
<feature type="compositionally biased region" description="Polar residues" evidence="4">
    <location>
        <begin position="50"/>
        <end position="66"/>
    </location>
</feature>
<evidence type="ECO:0000256" key="4">
    <source>
        <dbReference type="SAM" id="MobiDB-lite"/>
    </source>
</evidence>
<evidence type="ECO:0000256" key="2">
    <source>
        <dbReference type="ARBA" id="ARBA00022803"/>
    </source>
</evidence>